<protein>
    <submittedName>
        <fullName evidence="7">Beta-glucosidase G1</fullName>
    </submittedName>
    <submittedName>
        <fullName evidence="8">Glycoside hydrolase family 1 protein</fullName>
    </submittedName>
    <submittedName>
        <fullName evidence="9">Putative beta-glucosidase</fullName>
        <ecNumber evidence="9">3.2.1.21</ecNumber>
    </submittedName>
</protein>
<keyword evidence="11" id="KW-1185">Reference proteome</keyword>
<keyword evidence="3 9" id="KW-0326">Glycosidase</keyword>
<name>A8TVQ0_MEDTR</name>
<dbReference type="OrthoDB" id="65569at2759"/>
<dbReference type="Proteomes" id="UP000002051">
    <property type="component" value="Chromosome 4"/>
</dbReference>
<evidence type="ECO:0000313" key="9">
    <source>
        <dbReference type="EMBL" id="RHN58786.1"/>
    </source>
</evidence>
<evidence type="ECO:0000313" key="10">
    <source>
        <dbReference type="EnsemblPlants" id="AES86840"/>
    </source>
</evidence>
<dbReference type="GO" id="GO:0008422">
    <property type="term" value="F:beta-glucosidase activity"/>
    <property type="evidence" value="ECO:0000318"/>
    <property type="project" value="GO_Central"/>
</dbReference>
<proteinExistence type="evidence at transcript level"/>
<dbReference type="PaxDb" id="3880-AES86840"/>
<reference evidence="7" key="1">
    <citation type="journal article" date="2007" name="Proc. Natl. Acad. Sci. U.S.A.">
        <title>Different mechanisms for phytoalexin induction by pathogen and wound signals in Medicago truncatula.</title>
        <authorList>
            <person name="Naoumkina M."/>
            <person name="Farag M.A."/>
            <person name="Sumner L.W."/>
            <person name="Tang Y."/>
            <person name="Liu C.J."/>
            <person name="Dixon R.A."/>
        </authorList>
    </citation>
    <scope>NUCLEOTIDE SEQUENCE</scope>
</reference>
<organism evidence="7">
    <name type="scientific">Medicago truncatula</name>
    <name type="common">Barrel medic</name>
    <name type="synonym">Medicago tribuloides</name>
    <dbReference type="NCBI Taxonomy" id="3880"/>
    <lineage>
        <taxon>Eukaryota</taxon>
        <taxon>Viridiplantae</taxon>
        <taxon>Streptophyta</taxon>
        <taxon>Embryophyta</taxon>
        <taxon>Tracheophyta</taxon>
        <taxon>Spermatophyta</taxon>
        <taxon>Magnoliopsida</taxon>
        <taxon>eudicotyledons</taxon>
        <taxon>Gunneridae</taxon>
        <taxon>Pentapetalae</taxon>
        <taxon>rosids</taxon>
        <taxon>fabids</taxon>
        <taxon>Fabales</taxon>
        <taxon>Fabaceae</taxon>
        <taxon>Papilionoideae</taxon>
        <taxon>50 kb inversion clade</taxon>
        <taxon>NPAAA clade</taxon>
        <taxon>Hologalegina</taxon>
        <taxon>IRL clade</taxon>
        <taxon>Trifolieae</taxon>
        <taxon>Medicago</taxon>
    </lineage>
</organism>
<dbReference type="OMA" id="ERCSGHN"/>
<dbReference type="PANTHER" id="PTHR10353:SF206">
    <property type="entry name" value="GLYCOSIDE HYDROLASE FAMILY 1 PROTEIN"/>
    <property type="match status" value="1"/>
</dbReference>
<dbReference type="InterPro" id="IPR017853">
    <property type="entry name" value="GH"/>
</dbReference>
<dbReference type="InterPro" id="IPR001360">
    <property type="entry name" value="Glyco_hydro_1"/>
</dbReference>
<dbReference type="Proteomes" id="UP000265566">
    <property type="component" value="Chromosome 4"/>
</dbReference>
<dbReference type="Gramene" id="rna20731">
    <property type="protein sequence ID" value="RHN58786.1"/>
    <property type="gene ID" value="gene20731"/>
</dbReference>
<evidence type="ECO:0000256" key="3">
    <source>
        <dbReference type="ARBA" id="ARBA00023295"/>
    </source>
</evidence>
<dbReference type="AlphaFoldDB" id="A8TVQ0"/>
<dbReference type="EC" id="3.2.1.21" evidence="9"/>
<dbReference type="STRING" id="3880.A8TVQ0"/>
<reference evidence="8 11" key="3">
    <citation type="journal article" date="2014" name="BMC Genomics">
        <title>An improved genome release (version Mt4.0) for the model legume Medicago truncatula.</title>
        <authorList>
            <person name="Tang H."/>
            <person name="Krishnakumar V."/>
            <person name="Bidwell S."/>
            <person name="Rosen B."/>
            <person name="Chan A."/>
            <person name="Zhou S."/>
            <person name="Gentzbittel L."/>
            <person name="Childs K.L."/>
            <person name="Yandell M."/>
            <person name="Gundlach H."/>
            <person name="Mayer K.F."/>
            <person name="Schwartz D.C."/>
            <person name="Town C.D."/>
        </authorList>
    </citation>
    <scope>GENOME REANNOTATION</scope>
    <source>
        <strain evidence="10 11">cv. Jemalong A17</strain>
    </source>
</reference>
<dbReference type="EMBL" id="CM001220">
    <property type="protein sequence ID" value="AES86840.1"/>
    <property type="molecule type" value="Genomic_DNA"/>
</dbReference>
<dbReference type="ProMEX" id="A8TVQ0"/>
<dbReference type="iPTMnet" id="A8TVQ0"/>
<evidence type="ECO:0000313" key="11">
    <source>
        <dbReference type="Proteomes" id="UP000002051"/>
    </source>
</evidence>
<comment type="similarity">
    <text evidence="1 5">Belongs to the glycosyl hydrolase 1 family.</text>
</comment>
<reference evidence="10" key="4">
    <citation type="submission" date="2015-04" db="UniProtKB">
        <authorList>
            <consortium name="EnsemblPlants"/>
        </authorList>
    </citation>
    <scope>IDENTIFICATION</scope>
    <source>
        <strain evidence="10">cv. Jemalong A17</strain>
    </source>
</reference>
<dbReference type="GO" id="GO:0005975">
    <property type="term" value="P:carbohydrate metabolic process"/>
    <property type="evidence" value="ECO:0007669"/>
    <property type="project" value="InterPro"/>
</dbReference>
<dbReference type="SUPFAM" id="SSF51445">
    <property type="entry name" value="(Trans)glycosidases"/>
    <property type="match status" value="1"/>
</dbReference>
<dbReference type="KEGG" id="mtr:11422744"/>
<dbReference type="InterPro" id="IPR018120">
    <property type="entry name" value="Glyco_hydro_1_AS"/>
</dbReference>
<dbReference type="Gene3D" id="3.20.20.80">
    <property type="entry name" value="Glycosidases"/>
    <property type="match status" value="1"/>
</dbReference>
<keyword evidence="2 8" id="KW-0378">Hydrolase</keyword>
<dbReference type="EMBL" id="EU078901">
    <property type="protein sequence ID" value="ABW76286.1"/>
    <property type="molecule type" value="mRNA"/>
</dbReference>
<dbReference type="PRINTS" id="PR00131">
    <property type="entry name" value="GLHYDRLASE1"/>
</dbReference>
<evidence type="ECO:0000313" key="7">
    <source>
        <dbReference type="EMBL" id="ABW76286.1"/>
    </source>
</evidence>
<evidence type="ECO:0000256" key="4">
    <source>
        <dbReference type="PROSITE-ProRule" id="PRU10055"/>
    </source>
</evidence>
<feature type="active site" description="Nucleophile" evidence="4">
    <location>
        <position position="407"/>
    </location>
</feature>
<feature type="region of interest" description="Disordered" evidence="6">
    <location>
        <begin position="1"/>
        <end position="26"/>
    </location>
</feature>
<dbReference type="FunFam" id="3.20.20.80:FF:000020">
    <property type="entry name" value="Beta-glucosidase 12"/>
    <property type="match status" value="1"/>
</dbReference>
<dbReference type="EnsemblPlants" id="AES86840">
    <property type="protein sequence ID" value="AES86840"/>
    <property type="gene ID" value="MTR_4g015460"/>
</dbReference>
<sequence length="506" mass="57681">MRNVIRPPPPKRKRPHSEISSSTVQSGAEPVIVSTYADSFELNRSSFPEGFVFGTGSSNYQYEGAVSEDGRGKGTWDIFAHTPGMVKDGKNADVAIDHYHRYKEDVQIMKNMNTDAYRFSISWPRIVPTGKISDGVNQAGIIFYKNLIYELLANGQIPYVTLFHWDLPQALQDDYGGFVSENIRKDFKDFVDICFKEFGDSVKHWVTFNEPFSYTLSTSDWYKSTHNQLLAHADVFELYKTTYQAQNGVIGIGLNSHWFKPYSTDPLDQKAAEDALDFMFGWFIQPLTTGEYPASLVSYVGDKLPKFTAEQSKSLIGSYDFIGINYYTSMYAANATKPIPIQSPSGGADGVNSVFKIVNVTLTDKNKDGTYIGAWAATWLYVCPKGIQDLLLYTKEKYNNPTIIITENGMNEVNDPTLSLEEALMDTNRIDYFYRHLYYLLSAMRQGVKVQGYFAWSLLDNFEWNDGYTVRFGINFVDYENGHLTRHPKLSARWFRKFLQHNRIIG</sequence>
<accession>A8TVQ0</accession>
<dbReference type="EMBL" id="PSQE01000004">
    <property type="protein sequence ID" value="RHN58786.1"/>
    <property type="molecule type" value="Genomic_DNA"/>
</dbReference>
<dbReference type="eggNOG" id="KOG0626">
    <property type="taxonomic scope" value="Eukaryota"/>
</dbReference>
<evidence type="ECO:0000256" key="5">
    <source>
        <dbReference type="RuleBase" id="RU003690"/>
    </source>
</evidence>
<dbReference type="ExpressionAtlas" id="A8TVQ0">
    <property type="expression patterns" value="differential"/>
</dbReference>
<reference evidence="9" key="5">
    <citation type="journal article" date="2018" name="Nat. Plants">
        <title>Whole-genome landscape of Medicago truncatula symbiotic genes.</title>
        <authorList>
            <person name="Pecrix Y."/>
            <person name="Gamas P."/>
            <person name="Carrere S."/>
        </authorList>
    </citation>
    <scope>NUCLEOTIDE SEQUENCE</scope>
    <source>
        <tissue evidence="9">Leaves</tissue>
    </source>
</reference>
<dbReference type="PROSITE" id="PS00572">
    <property type="entry name" value="GLYCOSYL_HYDROL_F1_1"/>
    <property type="match status" value="1"/>
</dbReference>
<dbReference type="Pfam" id="PF00232">
    <property type="entry name" value="Glyco_hydro_1"/>
    <property type="match status" value="1"/>
</dbReference>
<gene>
    <name evidence="10" type="primary">11422744</name>
    <name evidence="8" type="ordered locus">MTR_4g015460</name>
    <name evidence="9" type="ORF">MtrunA17_Chr4g0006131</name>
</gene>
<dbReference type="SMR" id="A8TVQ0"/>
<reference evidence="8 11" key="2">
    <citation type="journal article" date="2011" name="Nature">
        <title>The Medicago genome provides insight into the evolution of rhizobial symbioses.</title>
        <authorList>
            <person name="Young N.D."/>
            <person name="Debelle F."/>
            <person name="Oldroyd G.E."/>
            <person name="Geurts R."/>
            <person name="Cannon S.B."/>
            <person name="Udvardi M.K."/>
            <person name="Benedito V.A."/>
            <person name="Mayer K.F."/>
            <person name="Gouzy J."/>
            <person name="Schoof H."/>
            <person name="Van de Peer Y."/>
            <person name="Proost S."/>
            <person name="Cook D.R."/>
            <person name="Meyers B.C."/>
            <person name="Spannagl M."/>
            <person name="Cheung F."/>
            <person name="De Mita S."/>
            <person name="Krishnakumar V."/>
            <person name="Gundlach H."/>
            <person name="Zhou S."/>
            <person name="Mudge J."/>
            <person name="Bharti A.K."/>
            <person name="Murray J.D."/>
            <person name="Naoumkina M.A."/>
            <person name="Rosen B."/>
            <person name="Silverstein K.A."/>
            <person name="Tang H."/>
            <person name="Rombauts S."/>
            <person name="Zhao P.X."/>
            <person name="Zhou P."/>
            <person name="Barbe V."/>
            <person name="Bardou P."/>
            <person name="Bechner M."/>
            <person name="Bellec A."/>
            <person name="Berger A."/>
            <person name="Berges H."/>
            <person name="Bidwell S."/>
            <person name="Bisseling T."/>
            <person name="Choisne N."/>
            <person name="Couloux A."/>
            <person name="Denny R."/>
            <person name="Deshpande S."/>
            <person name="Dai X."/>
            <person name="Doyle J.J."/>
            <person name="Dudez A.M."/>
            <person name="Farmer A.D."/>
            <person name="Fouteau S."/>
            <person name="Franken C."/>
            <person name="Gibelin C."/>
            <person name="Gish J."/>
            <person name="Goldstein S."/>
            <person name="Gonzalez A.J."/>
            <person name="Green P.J."/>
            <person name="Hallab A."/>
            <person name="Hartog M."/>
            <person name="Hua A."/>
            <person name="Humphray S.J."/>
            <person name="Jeong D.H."/>
            <person name="Jing Y."/>
            <person name="Jocker A."/>
            <person name="Kenton S.M."/>
            <person name="Kim D.J."/>
            <person name="Klee K."/>
            <person name="Lai H."/>
            <person name="Lang C."/>
            <person name="Lin S."/>
            <person name="Macmil S.L."/>
            <person name="Magdelenat G."/>
            <person name="Matthews L."/>
            <person name="McCorrison J."/>
            <person name="Monaghan E.L."/>
            <person name="Mun J.H."/>
            <person name="Najar F.Z."/>
            <person name="Nicholson C."/>
            <person name="Noirot C."/>
            <person name="O'Bleness M."/>
            <person name="Paule C.R."/>
            <person name="Poulain J."/>
            <person name="Prion F."/>
            <person name="Qin B."/>
            <person name="Qu C."/>
            <person name="Retzel E.F."/>
            <person name="Riddle C."/>
            <person name="Sallet E."/>
            <person name="Samain S."/>
            <person name="Samson N."/>
            <person name="Sanders I."/>
            <person name="Saurat O."/>
            <person name="Scarpelli C."/>
            <person name="Schiex T."/>
            <person name="Segurens B."/>
            <person name="Severin A.J."/>
            <person name="Sherrier D.J."/>
            <person name="Shi R."/>
            <person name="Sims S."/>
            <person name="Singer S.R."/>
            <person name="Sinharoy S."/>
            <person name="Sterck L."/>
            <person name="Viollet A."/>
            <person name="Wang B.B."/>
            <person name="Wang K."/>
            <person name="Wang M."/>
            <person name="Wang X."/>
            <person name="Warfsmann J."/>
            <person name="Weissenbach J."/>
            <person name="White D.D."/>
            <person name="White J.D."/>
            <person name="Wiley G.B."/>
            <person name="Wincker P."/>
            <person name="Xing Y."/>
            <person name="Yang L."/>
            <person name="Yao Z."/>
            <person name="Ying F."/>
            <person name="Zhai J."/>
            <person name="Zhou L."/>
            <person name="Zuber A."/>
            <person name="Denarie J."/>
            <person name="Dixon R.A."/>
            <person name="May G.D."/>
            <person name="Schwartz D.C."/>
            <person name="Rogers J."/>
            <person name="Quetier F."/>
            <person name="Town C.D."/>
            <person name="Roe B.A."/>
        </authorList>
    </citation>
    <scope>NUCLEOTIDE SEQUENCE [LARGE SCALE GENOMIC DNA]</scope>
    <source>
        <strain evidence="8">A17</strain>
        <strain evidence="10 11">cv. Jemalong A17</strain>
    </source>
</reference>
<evidence type="ECO:0000256" key="2">
    <source>
        <dbReference type="ARBA" id="ARBA00022801"/>
    </source>
</evidence>
<dbReference type="CAZy" id="GH1">
    <property type="family name" value="Glycoside Hydrolase Family 1"/>
</dbReference>
<evidence type="ECO:0000256" key="6">
    <source>
        <dbReference type="SAM" id="MobiDB-lite"/>
    </source>
</evidence>
<dbReference type="HOGENOM" id="CLU_001859_1_0_1"/>
<evidence type="ECO:0000313" key="8">
    <source>
        <dbReference type="EMBL" id="AES86840.1"/>
    </source>
</evidence>
<evidence type="ECO:0000256" key="1">
    <source>
        <dbReference type="ARBA" id="ARBA00010838"/>
    </source>
</evidence>
<dbReference type="PANTHER" id="PTHR10353">
    <property type="entry name" value="GLYCOSYL HYDROLASE"/>
    <property type="match status" value="1"/>
</dbReference>